<gene>
    <name evidence="2" type="ORF">CR513_49135</name>
</gene>
<evidence type="ECO:0000256" key="1">
    <source>
        <dbReference type="SAM" id="MobiDB-lite"/>
    </source>
</evidence>
<proteinExistence type="predicted"/>
<dbReference type="AlphaFoldDB" id="A0A371EZN1"/>
<evidence type="ECO:0000313" key="2">
    <source>
        <dbReference type="EMBL" id="RDX71507.1"/>
    </source>
</evidence>
<dbReference type="Proteomes" id="UP000257109">
    <property type="component" value="Unassembled WGS sequence"/>
</dbReference>
<feature type="non-terminal residue" evidence="2">
    <location>
        <position position="1"/>
    </location>
</feature>
<evidence type="ECO:0000313" key="3">
    <source>
        <dbReference type="Proteomes" id="UP000257109"/>
    </source>
</evidence>
<accession>A0A371EZN1</accession>
<comment type="caution">
    <text evidence="2">The sequence shown here is derived from an EMBL/GenBank/DDBJ whole genome shotgun (WGS) entry which is preliminary data.</text>
</comment>
<reference evidence="2" key="1">
    <citation type="submission" date="2018-05" db="EMBL/GenBank/DDBJ databases">
        <title>Draft genome of Mucuna pruriens seed.</title>
        <authorList>
            <person name="Nnadi N.E."/>
            <person name="Vos R."/>
            <person name="Hasami M.H."/>
            <person name="Devisetty U.K."/>
            <person name="Aguiy J.C."/>
        </authorList>
    </citation>
    <scope>NUCLEOTIDE SEQUENCE [LARGE SCALE GENOMIC DNA]</scope>
    <source>
        <strain evidence="2">JCA_2017</strain>
    </source>
</reference>
<name>A0A371EZN1_MUCPR</name>
<dbReference type="OrthoDB" id="778454at2759"/>
<sequence>MLVGQLANISVSSGNIPSQTIPNPKGRVSTITLRSGRELPRQSAPQPKPRPVNVESELEADSQVQQQARVVPLSFPARIVSARKSETDEDLLKMFRKVEINILLLDAIK</sequence>
<dbReference type="EMBL" id="QJKJ01011303">
    <property type="protein sequence ID" value="RDX71507.1"/>
    <property type="molecule type" value="Genomic_DNA"/>
</dbReference>
<organism evidence="2 3">
    <name type="scientific">Mucuna pruriens</name>
    <name type="common">Velvet bean</name>
    <name type="synonym">Dolichos pruriens</name>
    <dbReference type="NCBI Taxonomy" id="157652"/>
    <lineage>
        <taxon>Eukaryota</taxon>
        <taxon>Viridiplantae</taxon>
        <taxon>Streptophyta</taxon>
        <taxon>Embryophyta</taxon>
        <taxon>Tracheophyta</taxon>
        <taxon>Spermatophyta</taxon>
        <taxon>Magnoliopsida</taxon>
        <taxon>eudicotyledons</taxon>
        <taxon>Gunneridae</taxon>
        <taxon>Pentapetalae</taxon>
        <taxon>rosids</taxon>
        <taxon>fabids</taxon>
        <taxon>Fabales</taxon>
        <taxon>Fabaceae</taxon>
        <taxon>Papilionoideae</taxon>
        <taxon>50 kb inversion clade</taxon>
        <taxon>NPAAA clade</taxon>
        <taxon>indigoferoid/millettioid clade</taxon>
        <taxon>Phaseoleae</taxon>
        <taxon>Mucuna</taxon>
    </lineage>
</organism>
<feature type="region of interest" description="Disordered" evidence="1">
    <location>
        <begin position="35"/>
        <end position="57"/>
    </location>
</feature>
<protein>
    <submittedName>
        <fullName evidence="2">Uncharacterized protein</fullName>
    </submittedName>
</protein>
<keyword evidence="3" id="KW-1185">Reference proteome</keyword>